<name>A0ABV6ZUU4_9PROT</name>
<protein>
    <submittedName>
        <fullName evidence="1">DUF4258 domain-containing protein</fullName>
    </submittedName>
</protein>
<evidence type="ECO:0000313" key="1">
    <source>
        <dbReference type="EMBL" id="MFC2925173.1"/>
    </source>
</evidence>
<dbReference type="Proteomes" id="UP001595379">
    <property type="component" value="Unassembled WGS sequence"/>
</dbReference>
<organism evidence="1 2">
    <name type="scientific">Hyphobacterium vulgare</name>
    <dbReference type="NCBI Taxonomy" id="1736751"/>
    <lineage>
        <taxon>Bacteria</taxon>
        <taxon>Pseudomonadati</taxon>
        <taxon>Pseudomonadota</taxon>
        <taxon>Alphaproteobacteria</taxon>
        <taxon>Maricaulales</taxon>
        <taxon>Maricaulaceae</taxon>
        <taxon>Hyphobacterium</taxon>
    </lineage>
</organism>
<gene>
    <name evidence="1" type="ORF">ACFOOR_03545</name>
</gene>
<dbReference type="EMBL" id="JBHRSV010000001">
    <property type="protein sequence ID" value="MFC2925173.1"/>
    <property type="molecule type" value="Genomic_DNA"/>
</dbReference>
<sequence>MRGEPKAWSPADATHRINECGRNDHLSISFTLHAKERMAERGLIMADLLHLLKTGFVYQEAEPSSRDGLFKYKIEGPTPNSDGRTVCAVVIPGSGCAMKIVTVMWRDEK</sequence>
<keyword evidence="2" id="KW-1185">Reference proteome</keyword>
<comment type="caution">
    <text evidence="1">The sequence shown here is derived from an EMBL/GenBank/DDBJ whole genome shotgun (WGS) entry which is preliminary data.</text>
</comment>
<dbReference type="RefSeq" id="WP_343164051.1">
    <property type="nucleotide sequence ID" value="NZ_JBHRSV010000001.1"/>
</dbReference>
<reference evidence="2" key="1">
    <citation type="journal article" date="2019" name="Int. J. Syst. Evol. Microbiol.">
        <title>The Global Catalogue of Microorganisms (GCM) 10K type strain sequencing project: providing services to taxonomists for standard genome sequencing and annotation.</title>
        <authorList>
            <consortium name="The Broad Institute Genomics Platform"/>
            <consortium name="The Broad Institute Genome Sequencing Center for Infectious Disease"/>
            <person name="Wu L."/>
            <person name="Ma J."/>
        </authorList>
    </citation>
    <scope>NUCLEOTIDE SEQUENCE [LARGE SCALE GENOMIC DNA]</scope>
    <source>
        <strain evidence="2">KCTC 52487</strain>
    </source>
</reference>
<dbReference type="InterPro" id="IPR025354">
    <property type="entry name" value="DUF4258"/>
</dbReference>
<dbReference type="Pfam" id="PF14076">
    <property type="entry name" value="DUF4258"/>
    <property type="match status" value="1"/>
</dbReference>
<accession>A0ABV6ZUU4</accession>
<evidence type="ECO:0000313" key="2">
    <source>
        <dbReference type="Proteomes" id="UP001595379"/>
    </source>
</evidence>
<proteinExistence type="predicted"/>